<dbReference type="RefSeq" id="WP_012979467.1">
    <property type="nucleotide sequence ID" value="NC_013861.1"/>
</dbReference>
<organism evidence="1 2">
    <name type="scientific">Legionella longbeachae serogroup 1 (strain NSW150)</name>
    <dbReference type="NCBI Taxonomy" id="661367"/>
    <lineage>
        <taxon>Bacteria</taxon>
        <taxon>Pseudomonadati</taxon>
        <taxon>Pseudomonadota</taxon>
        <taxon>Gammaproteobacteria</taxon>
        <taxon>Legionellales</taxon>
        <taxon>Legionellaceae</taxon>
        <taxon>Legionella</taxon>
    </lineage>
</organism>
<dbReference type="EMBL" id="FN650140">
    <property type="protein sequence ID" value="CBJ13491.1"/>
    <property type="molecule type" value="Genomic_DNA"/>
</dbReference>
<name>D3HM07_LEGLN</name>
<dbReference type="Proteomes" id="UP000001060">
    <property type="component" value="Chromosome"/>
</dbReference>
<dbReference type="AlphaFoldDB" id="D3HM07"/>
<gene>
    <name evidence="1" type="ordered locus">LLO_3042</name>
</gene>
<dbReference type="HOGENOM" id="CLU_542671_0_0_6"/>
<sequence>MMVSSIDDWKNNPTSFYKELITIKTKFIFDGFPHNQFPVGNPLVEEAFKTIHSHLDKQNKFYILKNLEELGPEVSAEIKEILTTVDKLRKGKRVQSVNINENKHRIVKFPYADTIECALKYADLSEKINRYKFYKDLSNQYKENGNTSSEDINKLDAILTNPKSLTEKVDDLITWDKAYTKAKLQQENKPHDTYHINTSMNLPGYFQRQYTQLVKDDLVNSDSPIDVFIIPSFAPLDIAFFVKTRVAPIHVMGLIDFPFLFADGYKHTVHEFALHDLKHAWDMELFRIKSIAEKNQNPQDNLKEQERIANYIFSRVEQLPNKTMQDCLEFLLFELVHEEGHSYNLKDLKEGLEEPSIYCNDFLARLTTQKLNSTFFGPSETIKYRDMTPFFQQGKKLLLEFINDAQKELNLNLPTVSYETNHHGFCEIRSGEKVKKHADRQDNTTGQRLVTPNISLRLENTKKPTASPEILTSQKQLKVQLQIKIEEHKDHINDKQANKLLV</sequence>
<dbReference type="GeneID" id="40927230"/>
<protein>
    <submittedName>
        <fullName evidence="1">Uncharacterized protein</fullName>
    </submittedName>
</protein>
<dbReference type="KEGG" id="llo:LLO_3042"/>
<reference evidence="1 2" key="1">
    <citation type="journal article" date="2010" name="PLoS Genet.">
        <title>Analysis of the Legionella longbeachae genome and transcriptome uncovers unique strategies to cause Legionnaires' disease.</title>
        <authorList>
            <person name="Cazalet C."/>
            <person name="Gomez-Valero L."/>
            <person name="Rusniok C."/>
            <person name="Lomma M."/>
            <person name="Dervins-Ravault D."/>
            <person name="Newton H."/>
            <person name="Sansom F."/>
            <person name="Jarraud S."/>
            <person name="Zidane N."/>
            <person name="Ma L."/>
            <person name="Bouchier C."/>
            <person name="Etienne J."/>
            <person name="Hartland E."/>
            <person name="Buchrieser C."/>
        </authorList>
    </citation>
    <scope>NUCLEOTIDE SEQUENCE [LARGE SCALE GENOMIC DNA]</scope>
    <source>
        <strain evidence="1 2">NSW150</strain>
    </source>
</reference>
<dbReference type="eggNOG" id="ENOG5031F67">
    <property type="taxonomic scope" value="Bacteria"/>
</dbReference>
<evidence type="ECO:0000313" key="1">
    <source>
        <dbReference type="EMBL" id="CBJ13491.1"/>
    </source>
</evidence>
<proteinExistence type="predicted"/>
<accession>D3HM07</accession>
<evidence type="ECO:0000313" key="2">
    <source>
        <dbReference type="Proteomes" id="UP000001060"/>
    </source>
</evidence>
<keyword evidence="2" id="KW-1185">Reference proteome</keyword>